<accession>A8ZLH8</accession>
<dbReference type="Proteomes" id="UP000000268">
    <property type="component" value="Plasmid pREB2"/>
</dbReference>
<organism evidence="2 3">
    <name type="scientific">Acaryochloris marina (strain MBIC 11017)</name>
    <dbReference type="NCBI Taxonomy" id="329726"/>
    <lineage>
        <taxon>Bacteria</taxon>
        <taxon>Bacillati</taxon>
        <taxon>Cyanobacteriota</taxon>
        <taxon>Cyanophyceae</taxon>
        <taxon>Acaryochloridales</taxon>
        <taxon>Acaryochloridaceae</taxon>
        <taxon>Acaryochloris</taxon>
    </lineage>
</organism>
<proteinExistence type="predicted"/>
<evidence type="ECO:0000313" key="2">
    <source>
        <dbReference type="EMBL" id="ABW32005.1"/>
    </source>
</evidence>
<dbReference type="EMBL" id="CP000839">
    <property type="protein sequence ID" value="ABW32005.1"/>
    <property type="molecule type" value="Genomic_DNA"/>
</dbReference>
<dbReference type="HOGENOM" id="CLU_968466_0_0_3"/>
<feature type="region of interest" description="Disordered" evidence="1">
    <location>
        <begin position="125"/>
        <end position="159"/>
    </location>
</feature>
<gene>
    <name evidence="2" type="ordered locus">AM1_B0286</name>
</gene>
<sequence>MSGETDHFLDLSETGYTVLEARSSDHTEFRALAPSQAERDQLVLRWVKGSTAKSASLVLKVSGPLGTKSLRYRITRVGEAPDNILTMYTAGPAQPLVATAPPVNKGFQQFPRLEVVHSGQENAPINKPVTLSVKPPKPSSPRSSFPVKVSDPSAKAPRPVQIRQSPKLVRRVAKVSTTGRILIDRSTLDNKALANYLIRGLHRARGLRQINRNHKLYWQAQSAARYLRRGASVEKALKYSHLPQKTYDDLLGHGGVSR</sequence>
<evidence type="ECO:0000313" key="3">
    <source>
        <dbReference type="Proteomes" id="UP000000268"/>
    </source>
</evidence>
<keyword evidence="2" id="KW-0614">Plasmid</keyword>
<dbReference type="KEGG" id="amr:AM1_B0286"/>
<feature type="compositionally biased region" description="Low complexity" evidence="1">
    <location>
        <begin position="127"/>
        <end position="150"/>
    </location>
</feature>
<name>A8ZLH8_ACAM1</name>
<reference evidence="2 3" key="1">
    <citation type="journal article" date="2008" name="Proc. Natl. Acad. Sci. U.S.A.">
        <title>Niche adaptation and genome expansion in the chlorophyll d-producing cyanobacterium Acaryochloris marina.</title>
        <authorList>
            <person name="Swingley W.D."/>
            <person name="Chen M."/>
            <person name="Cheung P.C."/>
            <person name="Conrad A.L."/>
            <person name="Dejesa L.C."/>
            <person name="Hao J."/>
            <person name="Honchak B.M."/>
            <person name="Karbach L.E."/>
            <person name="Kurdoglu A."/>
            <person name="Lahiri S."/>
            <person name="Mastrian S.D."/>
            <person name="Miyashita H."/>
            <person name="Page L."/>
            <person name="Ramakrishna P."/>
            <person name="Satoh S."/>
            <person name="Sattley W.M."/>
            <person name="Shimada Y."/>
            <person name="Taylor H.L."/>
            <person name="Tomo T."/>
            <person name="Tsuchiya T."/>
            <person name="Wang Z.T."/>
            <person name="Raymond J."/>
            <person name="Mimuro M."/>
            <person name="Blankenship R.E."/>
            <person name="Touchman J.W."/>
        </authorList>
    </citation>
    <scope>NUCLEOTIDE SEQUENCE [LARGE SCALE GENOMIC DNA]</scope>
    <source>
        <strain evidence="3">MBIC 11017</strain>
        <plasmid evidence="3">Plasmid pREB2</plasmid>
    </source>
</reference>
<protein>
    <submittedName>
        <fullName evidence="2">Uncharacterized protein</fullName>
    </submittedName>
</protein>
<geneLocation type="plasmid" evidence="2 3">
    <name>pREB2</name>
</geneLocation>
<keyword evidence="3" id="KW-1185">Reference proteome</keyword>
<dbReference type="AlphaFoldDB" id="A8ZLH8"/>
<evidence type="ECO:0000256" key="1">
    <source>
        <dbReference type="SAM" id="MobiDB-lite"/>
    </source>
</evidence>